<dbReference type="InterPro" id="IPR033907">
    <property type="entry name" value="Endolysin_autolysin"/>
</dbReference>
<comment type="similarity">
    <text evidence="7">Belongs to the glycosyl hydrolase 24 family.</text>
</comment>
<dbReference type="PANTHER" id="PTHR38107">
    <property type="match status" value="1"/>
</dbReference>
<comment type="caution">
    <text evidence="9">The sequence shown here is derived from an EMBL/GenBank/DDBJ whole genome shotgun (WGS) entry which is preliminary data.</text>
</comment>
<dbReference type="AlphaFoldDB" id="A0A1A0D925"/>
<dbReference type="RefSeq" id="WP_064776285.1">
    <property type="nucleotide sequence ID" value="NZ_LYUD01000114.1"/>
</dbReference>
<dbReference type="InterPro" id="IPR034690">
    <property type="entry name" value="Endolysin_T4_type"/>
</dbReference>
<comment type="catalytic activity">
    <reaction evidence="1 7">
        <text>Hydrolysis of (1-&gt;4)-beta-linkages between N-acetylmuramic acid and N-acetyl-D-glucosamine residues in a peptidoglycan and between N-acetyl-D-glucosamine residues in chitodextrins.</text>
        <dbReference type="EC" id="3.2.1.17"/>
    </reaction>
</comment>
<dbReference type="SUPFAM" id="SSF53955">
    <property type="entry name" value="Lysozyme-like"/>
    <property type="match status" value="1"/>
</dbReference>
<dbReference type="InterPro" id="IPR023346">
    <property type="entry name" value="Lysozyme-like_dom_sf"/>
</dbReference>
<sequence length="185" mass="20050">MNDSIQLAACLCRKFEGLRLHPYVCPAGYWSIGYGNRALANGAAVTAKTAPITQQQAETLLVFTLAGLRVKLRQLVRTQLSPNREGALLDFQYNLGTAALAGSTLLKDLNAGHDIAASDQLLLWNHMHRNGQLITVPGLTARRHAEWLLWSGVNPCDSQPVAPAPSPTSTDQLNAAEIDRVKENA</sequence>
<dbReference type="HAMAP" id="MF_04110">
    <property type="entry name" value="ENDOLYSIN_T4"/>
    <property type="match status" value="1"/>
</dbReference>
<dbReference type="PATRIC" id="fig|438.15.peg.2394"/>
<evidence type="ECO:0000256" key="3">
    <source>
        <dbReference type="ARBA" id="ARBA00022638"/>
    </source>
</evidence>
<dbReference type="OrthoDB" id="5327667at2"/>
<evidence type="ECO:0000256" key="4">
    <source>
        <dbReference type="ARBA" id="ARBA00022801"/>
    </source>
</evidence>
<evidence type="ECO:0000256" key="8">
    <source>
        <dbReference type="SAM" id="MobiDB-lite"/>
    </source>
</evidence>
<feature type="region of interest" description="Disordered" evidence="8">
    <location>
        <begin position="159"/>
        <end position="185"/>
    </location>
</feature>
<reference evidence="9 10" key="1">
    <citation type="submission" date="2016-05" db="EMBL/GenBank/DDBJ databases">
        <title>Genome sequencing of Acetobacter pasteurianus strain SRCM100623.</title>
        <authorList>
            <person name="Song Y.R."/>
        </authorList>
    </citation>
    <scope>NUCLEOTIDE SEQUENCE [LARGE SCALE GENOMIC DNA]</scope>
    <source>
        <strain evidence="9 10">SRCM100623</strain>
    </source>
</reference>
<dbReference type="Proteomes" id="UP000093796">
    <property type="component" value="Unassembled WGS sequence"/>
</dbReference>
<dbReference type="GO" id="GO:0031640">
    <property type="term" value="P:killing of cells of another organism"/>
    <property type="evidence" value="ECO:0007669"/>
    <property type="project" value="UniProtKB-KW"/>
</dbReference>
<dbReference type="GO" id="GO:0016998">
    <property type="term" value="P:cell wall macromolecule catabolic process"/>
    <property type="evidence" value="ECO:0007669"/>
    <property type="project" value="InterPro"/>
</dbReference>
<dbReference type="EC" id="3.2.1.17" evidence="7"/>
<evidence type="ECO:0000256" key="7">
    <source>
        <dbReference type="RuleBase" id="RU003788"/>
    </source>
</evidence>
<name>A0A1A0D925_ACEPA</name>
<dbReference type="eggNOG" id="COG3772">
    <property type="taxonomic scope" value="Bacteria"/>
</dbReference>
<proteinExistence type="inferred from homology"/>
<dbReference type="CDD" id="cd00737">
    <property type="entry name" value="lyz_endolysin_autolysin"/>
    <property type="match status" value="1"/>
</dbReference>
<keyword evidence="4 7" id="KW-0378">Hydrolase</keyword>
<dbReference type="GO" id="GO:0009253">
    <property type="term" value="P:peptidoglycan catabolic process"/>
    <property type="evidence" value="ECO:0007669"/>
    <property type="project" value="InterPro"/>
</dbReference>
<keyword evidence="3 7" id="KW-0081">Bacteriolytic enzyme</keyword>
<keyword evidence="6 7" id="KW-0326">Glycosidase</keyword>
<dbReference type="GO" id="GO:0003796">
    <property type="term" value="F:lysozyme activity"/>
    <property type="evidence" value="ECO:0007669"/>
    <property type="project" value="UniProtKB-EC"/>
</dbReference>
<dbReference type="InterPro" id="IPR051018">
    <property type="entry name" value="Bacteriophage_GH24"/>
</dbReference>
<keyword evidence="5" id="KW-1035">Host cytoplasm</keyword>
<evidence type="ECO:0000256" key="2">
    <source>
        <dbReference type="ARBA" id="ARBA00022529"/>
    </source>
</evidence>
<accession>A0A1A0D925</accession>
<gene>
    <name evidence="9" type="ORF">SRCM100623_02159</name>
</gene>
<evidence type="ECO:0000313" key="9">
    <source>
        <dbReference type="EMBL" id="OAZ71092.1"/>
    </source>
</evidence>
<dbReference type="PANTHER" id="PTHR38107:SF3">
    <property type="entry name" value="LYSOZYME RRRD-RELATED"/>
    <property type="match status" value="1"/>
</dbReference>
<organism evidence="9 10">
    <name type="scientific">Acetobacter pasteurianus</name>
    <name type="common">Acetobacter turbidans</name>
    <dbReference type="NCBI Taxonomy" id="438"/>
    <lineage>
        <taxon>Bacteria</taxon>
        <taxon>Pseudomonadati</taxon>
        <taxon>Pseudomonadota</taxon>
        <taxon>Alphaproteobacteria</taxon>
        <taxon>Acetobacterales</taxon>
        <taxon>Acetobacteraceae</taxon>
        <taxon>Acetobacter</taxon>
    </lineage>
</organism>
<dbReference type="InterPro" id="IPR023347">
    <property type="entry name" value="Lysozyme_dom_sf"/>
</dbReference>
<evidence type="ECO:0000256" key="6">
    <source>
        <dbReference type="ARBA" id="ARBA00023295"/>
    </source>
</evidence>
<evidence type="ECO:0000313" key="10">
    <source>
        <dbReference type="Proteomes" id="UP000093796"/>
    </source>
</evidence>
<protein>
    <recommendedName>
        <fullName evidence="7">Lysozyme</fullName>
        <ecNumber evidence="7">3.2.1.17</ecNumber>
    </recommendedName>
</protein>
<dbReference type="Gene3D" id="1.10.530.40">
    <property type="match status" value="1"/>
</dbReference>
<keyword evidence="2 7" id="KW-0929">Antimicrobial</keyword>
<dbReference type="Pfam" id="PF00959">
    <property type="entry name" value="Phage_lysozyme"/>
    <property type="match status" value="1"/>
</dbReference>
<dbReference type="EMBL" id="LYUD01000114">
    <property type="protein sequence ID" value="OAZ71092.1"/>
    <property type="molecule type" value="Genomic_DNA"/>
</dbReference>
<dbReference type="InterPro" id="IPR002196">
    <property type="entry name" value="Glyco_hydro_24"/>
</dbReference>
<dbReference type="GO" id="GO:0042742">
    <property type="term" value="P:defense response to bacterium"/>
    <property type="evidence" value="ECO:0007669"/>
    <property type="project" value="UniProtKB-KW"/>
</dbReference>
<evidence type="ECO:0000256" key="5">
    <source>
        <dbReference type="ARBA" id="ARBA00023200"/>
    </source>
</evidence>
<evidence type="ECO:0000256" key="1">
    <source>
        <dbReference type="ARBA" id="ARBA00000632"/>
    </source>
</evidence>